<evidence type="ECO:0000313" key="3">
    <source>
        <dbReference type="Proteomes" id="UP000614221"/>
    </source>
</evidence>
<name>A0A830EX09_9EURY</name>
<evidence type="ECO:0000313" key="2">
    <source>
        <dbReference type="EMBL" id="GGK63556.1"/>
    </source>
</evidence>
<protein>
    <submittedName>
        <fullName evidence="2">Uncharacterized protein</fullName>
    </submittedName>
</protein>
<comment type="caution">
    <text evidence="2">The sequence shown here is derived from an EMBL/GenBank/DDBJ whole genome shotgun (WGS) entry which is preliminary data.</text>
</comment>
<sequence length="176" mass="19361">MSEDLFASEGESAEAVTVAQNAPASPRPTPILEIGPERGQFLRFLNRVAQGQQDGIPVYADLRDANGDPMPTNTSLYFAVEPSGHESTMKVSEVLKNISQYVKLTISEQRNVDNIDSVKIELQAPENAPNGGDSVPKIDVRDIDTLYLMCDSPAQIDWSQSELYIESNAVEQHGRR</sequence>
<reference evidence="2" key="2">
    <citation type="submission" date="2020-09" db="EMBL/GenBank/DDBJ databases">
        <authorList>
            <person name="Sun Q."/>
            <person name="Ohkuma M."/>
        </authorList>
    </citation>
    <scope>NUCLEOTIDE SEQUENCE</scope>
    <source>
        <strain evidence="2">JCM 19018</strain>
    </source>
</reference>
<dbReference type="EMBL" id="BMPD01000002">
    <property type="protein sequence ID" value="GGK63556.1"/>
    <property type="molecule type" value="Genomic_DNA"/>
</dbReference>
<reference evidence="2" key="1">
    <citation type="journal article" date="2014" name="Int. J. Syst. Evol. Microbiol.">
        <title>Complete genome sequence of Corynebacterium casei LMG S-19264T (=DSM 44701T), isolated from a smear-ripened cheese.</title>
        <authorList>
            <consortium name="US DOE Joint Genome Institute (JGI-PGF)"/>
            <person name="Walter F."/>
            <person name="Albersmeier A."/>
            <person name="Kalinowski J."/>
            <person name="Ruckert C."/>
        </authorList>
    </citation>
    <scope>NUCLEOTIDE SEQUENCE</scope>
    <source>
        <strain evidence="2">JCM 19018</strain>
    </source>
</reference>
<accession>A0A830EX09</accession>
<gene>
    <name evidence="2" type="ORF">GCM10009067_14880</name>
</gene>
<organism evidence="2 3">
    <name type="scientific">Haloarcula sebkhae</name>
    <dbReference type="NCBI Taxonomy" id="932660"/>
    <lineage>
        <taxon>Archaea</taxon>
        <taxon>Methanobacteriati</taxon>
        <taxon>Methanobacteriota</taxon>
        <taxon>Stenosarchaea group</taxon>
        <taxon>Halobacteria</taxon>
        <taxon>Halobacteriales</taxon>
        <taxon>Haloarculaceae</taxon>
        <taxon>Haloarcula</taxon>
    </lineage>
</organism>
<proteinExistence type="predicted"/>
<dbReference type="AlphaFoldDB" id="A0A830EX09"/>
<dbReference type="Proteomes" id="UP000614221">
    <property type="component" value="Unassembled WGS sequence"/>
</dbReference>
<dbReference type="Gene3D" id="2.60.120.1180">
    <property type="match status" value="1"/>
</dbReference>
<evidence type="ECO:0000256" key="1">
    <source>
        <dbReference type="SAM" id="MobiDB-lite"/>
    </source>
</evidence>
<feature type="region of interest" description="Disordered" evidence="1">
    <location>
        <begin position="1"/>
        <end position="30"/>
    </location>
</feature>
<dbReference type="RefSeq" id="WP_188976725.1">
    <property type="nucleotide sequence ID" value="NZ_BMPD01000002.1"/>
</dbReference>
<dbReference type="OrthoDB" id="183780at2157"/>